<evidence type="ECO:0000256" key="2">
    <source>
        <dbReference type="PROSITE-ProRule" id="PRU00169"/>
    </source>
</evidence>
<name>S7TDB3_DESML</name>
<evidence type="ECO:0000259" key="3">
    <source>
        <dbReference type="PROSITE" id="PS50110"/>
    </source>
</evidence>
<dbReference type="SUPFAM" id="SSF52172">
    <property type="entry name" value="CheY-like"/>
    <property type="match status" value="1"/>
</dbReference>
<reference evidence="4 5" key="1">
    <citation type="journal article" date="2013" name="Genome Announc.">
        <title>Draft genome sequences for three mercury-methylating, sulfate-reducing bacteria.</title>
        <authorList>
            <person name="Brown S.D."/>
            <person name="Hurt R.A.Jr."/>
            <person name="Gilmour C.C."/>
            <person name="Elias D.A."/>
        </authorList>
    </citation>
    <scope>NUCLEOTIDE SEQUENCE [LARGE SCALE GENOMIC DNA]</scope>
    <source>
        <strain evidence="4 5">DSM 2059</strain>
    </source>
</reference>
<dbReference type="EMBL" id="ATHJ01000109">
    <property type="protein sequence ID" value="EPR35172.1"/>
    <property type="molecule type" value="Genomic_DNA"/>
</dbReference>
<evidence type="ECO:0000256" key="1">
    <source>
        <dbReference type="ARBA" id="ARBA00022553"/>
    </source>
</evidence>
<dbReference type="Proteomes" id="UP000014977">
    <property type="component" value="Unassembled WGS sequence"/>
</dbReference>
<dbReference type="eggNOG" id="COG0784">
    <property type="taxonomic scope" value="Bacteria"/>
</dbReference>
<dbReference type="PANTHER" id="PTHR44591:SF3">
    <property type="entry name" value="RESPONSE REGULATORY DOMAIN-CONTAINING PROTEIN"/>
    <property type="match status" value="1"/>
</dbReference>
<dbReference type="STRING" id="897.B2D07_09990"/>
<dbReference type="RefSeq" id="WP_020878254.1">
    <property type="nucleotide sequence ID" value="NZ_ATHJ01000109.1"/>
</dbReference>
<evidence type="ECO:0000313" key="5">
    <source>
        <dbReference type="Proteomes" id="UP000014977"/>
    </source>
</evidence>
<dbReference type="Gene3D" id="3.40.50.2300">
    <property type="match status" value="1"/>
</dbReference>
<dbReference type="InterPro" id="IPR011006">
    <property type="entry name" value="CheY-like_superfamily"/>
</dbReference>
<organism evidence="4 5">
    <name type="scientific">Desulfococcus multivorans DSM 2059</name>
    <dbReference type="NCBI Taxonomy" id="1121405"/>
    <lineage>
        <taxon>Bacteria</taxon>
        <taxon>Pseudomonadati</taxon>
        <taxon>Thermodesulfobacteriota</taxon>
        <taxon>Desulfobacteria</taxon>
        <taxon>Desulfobacterales</taxon>
        <taxon>Desulfococcaceae</taxon>
        <taxon>Desulfococcus</taxon>
    </lineage>
</organism>
<comment type="caution">
    <text evidence="4">The sequence shown here is derived from an EMBL/GenBank/DDBJ whole genome shotgun (WGS) entry which is preliminary data.</text>
</comment>
<dbReference type="InterPro" id="IPR050595">
    <property type="entry name" value="Bact_response_regulator"/>
</dbReference>
<keyword evidence="5" id="KW-1185">Reference proteome</keyword>
<accession>S7TDB3</accession>
<sequence>MNPFTIGHLSSQRLPDAVRNVVRNLKGLPLDVAAKPIPLEIENEDLSQYDCLFFRGDTPQWEWIETLMRLKRIVPRIPVIVQVPQGSIQEGWAVMRTVPAVILMDSPDALGGILGRVVASSRKLRKQVLFVDDDDLFLQLYSHAFAKTPWRIFTAADAASALEVLSGKAVDLVVTDIKMPGIHGLKLIEEIRKIDRWIPVIVCSAYKGLKAESDMYFYHVSAFLSKPFDIKVLKEKIMELIG</sequence>
<proteinExistence type="predicted"/>
<dbReference type="PROSITE" id="PS50110">
    <property type="entry name" value="RESPONSE_REGULATORY"/>
    <property type="match status" value="1"/>
</dbReference>
<dbReference type="GO" id="GO:0000160">
    <property type="term" value="P:phosphorelay signal transduction system"/>
    <property type="evidence" value="ECO:0007669"/>
    <property type="project" value="InterPro"/>
</dbReference>
<feature type="domain" description="Response regulatory" evidence="3">
    <location>
        <begin position="127"/>
        <end position="241"/>
    </location>
</feature>
<dbReference type="Pfam" id="PF00072">
    <property type="entry name" value="Response_reg"/>
    <property type="match status" value="1"/>
</dbReference>
<dbReference type="SMART" id="SM00448">
    <property type="entry name" value="REC"/>
    <property type="match status" value="1"/>
</dbReference>
<dbReference type="AlphaFoldDB" id="S7TDB3"/>
<dbReference type="OrthoDB" id="9788090at2"/>
<feature type="modified residue" description="4-aspartylphosphate" evidence="2">
    <location>
        <position position="176"/>
    </location>
</feature>
<dbReference type="PANTHER" id="PTHR44591">
    <property type="entry name" value="STRESS RESPONSE REGULATOR PROTEIN 1"/>
    <property type="match status" value="1"/>
</dbReference>
<evidence type="ECO:0000313" key="4">
    <source>
        <dbReference type="EMBL" id="EPR35172.1"/>
    </source>
</evidence>
<keyword evidence="1 2" id="KW-0597">Phosphoprotein</keyword>
<gene>
    <name evidence="4" type="ORF">dsmv_3164</name>
</gene>
<protein>
    <submittedName>
        <fullName evidence="4">Response regulator receiver protein</fullName>
    </submittedName>
</protein>
<dbReference type="InterPro" id="IPR001789">
    <property type="entry name" value="Sig_transdc_resp-reg_receiver"/>
</dbReference>